<keyword evidence="1" id="KW-0732">Signal</keyword>
<sequence>MNTLKSVLLLSATLVFTNSALAASHKEVINNNEFNETEKIIAQMYYQQQLIEKEIDRLSASAIQNDNQVKLFKNCKQPECHQYWETTSFQLDPNQNFTYQNQISKDGQSKSVTRRGKITQRNNRQTLILNNAYNEPDVYLQQ</sequence>
<reference evidence="2 3" key="1">
    <citation type="journal article" date="2017" name="MBio">
        <title>Type VI secretion-mediated competition in the bee gut microbiome.</title>
        <authorList>
            <person name="Steele M.I."/>
            <person name="Kwong W.K."/>
            <person name="Powell J.E."/>
            <person name="Whiteley M."/>
            <person name="Moran N.A."/>
        </authorList>
    </citation>
    <scope>NUCLEOTIDE SEQUENCE [LARGE SCALE GENOMIC DNA]</scope>
    <source>
        <strain evidence="2 3">PEB0171</strain>
    </source>
</reference>
<dbReference type="AlphaFoldDB" id="A0A2N9Y263"/>
<organism evidence="2 3">
    <name type="scientific">Snodgrassella alvi</name>
    <dbReference type="NCBI Taxonomy" id="1196083"/>
    <lineage>
        <taxon>Bacteria</taxon>
        <taxon>Pseudomonadati</taxon>
        <taxon>Pseudomonadota</taxon>
        <taxon>Betaproteobacteria</taxon>
        <taxon>Neisseriales</taxon>
        <taxon>Neisseriaceae</taxon>
        <taxon>Snodgrassella</taxon>
    </lineage>
</organism>
<feature type="signal peptide" evidence="1">
    <location>
        <begin position="1"/>
        <end position="22"/>
    </location>
</feature>
<comment type="caution">
    <text evidence="2">The sequence shown here is derived from an EMBL/GenBank/DDBJ whole genome shotgun (WGS) entry which is preliminary data.</text>
</comment>
<dbReference type="EMBL" id="MEIV01000070">
    <property type="protein sequence ID" value="PIT61105.1"/>
    <property type="molecule type" value="Genomic_DNA"/>
</dbReference>
<evidence type="ECO:0000313" key="3">
    <source>
        <dbReference type="Proteomes" id="UP000231094"/>
    </source>
</evidence>
<gene>
    <name evidence="2" type="ORF">BHC47_07415</name>
</gene>
<evidence type="ECO:0000313" key="2">
    <source>
        <dbReference type="EMBL" id="PIT61105.1"/>
    </source>
</evidence>
<dbReference type="RefSeq" id="WP_100115861.1">
    <property type="nucleotide sequence ID" value="NZ_MEIV01000070.1"/>
</dbReference>
<feature type="chain" id="PRO_5014744427" evidence="1">
    <location>
        <begin position="23"/>
        <end position="142"/>
    </location>
</feature>
<name>A0A2N9Y263_9NEIS</name>
<dbReference type="Proteomes" id="UP000231094">
    <property type="component" value="Unassembled WGS sequence"/>
</dbReference>
<proteinExistence type="predicted"/>
<evidence type="ECO:0000256" key="1">
    <source>
        <dbReference type="SAM" id="SignalP"/>
    </source>
</evidence>
<accession>A0A2N9Y263</accession>
<protein>
    <submittedName>
        <fullName evidence="2">Uncharacterized protein</fullName>
    </submittedName>
</protein>